<reference evidence="2" key="2">
    <citation type="submission" date="2021-04" db="EMBL/GenBank/DDBJ databases">
        <authorList>
            <person name="Gilroy R."/>
        </authorList>
    </citation>
    <scope>NUCLEOTIDE SEQUENCE</scope>
    <source>
        <strain evidence="2">ChiHjej12B11-14209</strain>
    </source>
</reference>
<dbReference type="InterPro" id="IPR011608">
    <property type="entry name" value="PRD"/>
</dbReference>
<dbReference type="AlphaFoldDB" id="A0A9D2EYS0"/>
<evidence type="ECO:0000259" key="1">
    <source>
        <dbReference type="PROSITE" id="PS51372"/>
    </source>
</evidence>
<dbReference type="InterPro" id="IPR036634">
    <property type="entry name" value="PRD_sf"/>
</dbReference>
<reference evidence="2" key="1">
    <citation type="journal article" date="2021" name="PeerJ">
        <title>Extensive microbial diversity within the chicken gut microbiome revealed by metagenomics and culture.</title>
        <authorList>
            <person name="Gilroy R."/>
            <person name="Ravi A."/>
            <person name="Getino M."/>
            <person name="Pursley I."/>
            <person name="Horton D.L."/>
            <person name="Alikhan N.F."/>
            <person name="Baker D."/>
            <person name="Gharbi K."/>
            <person name="Hall N."/>
            <person name="Watson M."/>
            <person name="Adriaenssens E.M."/>
            <person name="Foster-Nyarko E."/>
            <person name="Jarju S."/>
            <person name="Secka A."/>
            <person name="Antonio M."/>
            <person name="Oren A."/>
            <person name="Chaudhuri R.R."/>
            <person name="La Ragione R."/>
            <person name="Hildebrand F."/>
            <person name="Pallen M.J."/>
        </authorList>
    </citation>
    <scope>NUCLEOTIDE SEQUENCE</scope>
    <source>
        <strain evidence="2">ChiHjej12B11-14209</strain>
    </source>
</reference>
<dbReference type="Proteomes" id="UP000824062">
    <property type="component" value="Unassembled WGS sequence"/>
</dbReference>
<dbReference type="Gene3D" id="1.10.1790.10">
    <property type="entry name" value="PRD domain"/>
    <property type="match status" value="1"/>
</dbReference>
<gene>
    <name evidence="2" type="ORF">IAA19_03685</name>
</gene>
<dbReference type="SUPFAM" id="SSF63520">
    <property type="entry name" value="PTS-regulatory domain, PRD"/>
    <property type="match status" value="1"/>
</dbReference>
<dbReference type="PROSITE" id="PS51372">
    <property type="entry name" value="PRD_2"/>
    <property type="match status" value="1"/>
</dbReference>
<dbReference type="Pfam" id="PF00874">
    <property type="entry name" value="PRD"/>
    <property type="match status" value="1"/>
</dbReference>
<accession>A0A9D2EYS0</accession>
<evidence type="ECO:0000313" key="3">
    <source>
        <dbReference type="Proteomes" id="UP000824062"/>
    </source>
</evidence>
<name>A0A9D2EYS0_9ACTN</name>
<dbReference type="EMBL" id="DXBM01000033">
    <property type="protein sequence ID" value="HIZ46107.1"/>
    <property type="molecule type" value="Genomic_DNA"/>
</dbReference>
<comment type="caution">
    <text evidence="2">The sequence shown here is derived from an EMBL/GenBank/DDBJ whole genome shotgun (WGS) entry which is preliminary data.</text>
</comment>
<evidence type="ECO:0000313" key="2">
    <source>
        <dbReference type="EMBL" id="HIZ46107.1"/>
    </source>
</evidence>
<proteinExistence type="predicted"/>
<sequence length="124" mass="13838">MERDELDERIEVLRSCGFVDDAQARELEGMAEALVRECGVSRESEVLATLVTHVAAALRRVREGEPITPLAPETLQDVRESPVYEEALRIQRELLDIISTELPDAEKDFVLVHVGGLLLSQANE</sequence>
<dbReference type="GO" id="GO:0006355">
    <property type="term" value="P:regulation of DNA-templated transcription"/>
    <property type="evidence" value="ECO:0007669"/>
    <property type="project" value="InterPro"/>
</dbReference>
<protein>
    <submittedName>
        <fullName evidence="2">PRD domain-containing protein</fullName>
    </submittedName>
</protein>
<feature type="domain" description="PRD" evidence="1">
    <location>
        <begin position="18"/>
        <end position="124"/>
    </location>
</feature>
<organism evidence="2 3">
    <name type="scientific">Candidatus Olsenella pullistercoris</name>
    <dbReference type="NCBI Taxonomy" id="2838712"/>
    <lineage>
        <taxon>Bacteria</taxon>
        <taxon>Bacillati</taxon>
        <taxon>Actinomycetota</taxon>
        <taxon>Coriobacteriia</taxon>
        <taxon>Coriobacteriales</taxon>
        <taxon>Atopobiaceae</taxon>
        <taxon>Olsenella</taxon>
    </lineage>
</organism>